<accession>A0A2A2JYI0</accession>
<protein>
    <submittedName>
        <fullName evidence="2">Uncharacterized protein</fullName>
    </submittedName>
</protein>
<dbReference type="EMBL" id="LIAE01010043">
    <property type="protein sequence ID" value="PAV66728.1"/>
    <property type="molecule type" value="Genomic_DNA"/>
</dbReference>
<dbReference type="Proteomes" id="UP000218231">
    <property type="component" value="Unassembled WGS sequence"/>
</dbReference>
<keyword evidence="3" id="KW-1185">Reference proteome</keyword>
<evidence type="ECO:0000256" key="1">
    <source>
        <dbReference type="SAM" id="MobiDB-lite"/>
    </source>
</evidence>
<feature type="compositionally biased region" description="Polar residues" evidence="1">
    <location>
        <begin position="236"/>
        <end position="250"/>
    </location>
</feature>
<proteinExistence type="predicted"/>
<comment type="caution">
    <text evidence="2">The sequence shown here is derived from an EMBL/GenBank/DDBJ whole genome shotgun (WGS) entry which is preliminary data.</text>
</comment>
<organism evidence="2 3">
    <name type="scientific">Diploscapter pachys</name>
    <dbReference type="NCBI Taxonomy" id="2018661"/>
    <lineage>
        <taxon>Eukaryota</taxon>
        <taxon>Metazoa</taxon>
        <taxon>Ecdysozoa</taxon>
        <taxon>Nematoda</taxon>
        <taxon>Chromadorea</taxon>
        <taxon>Rhabditida</taxon>
        <taxon>Rhabditina</taxon>
        <taxon>Rhabditomorpha</taxon>
        <taxon>Rhabditoidea</taxon>
        <taxon>Rhabditidae</taxon>
        <taxon>Diploscapter</taxon>
    </lineage>
</organism>
<feature type="compositionally biased region" description="Low complexity" evidence="1">
    <location>
        <begin position="337"/>
        <end position="355"/>
    </location>
</feature>
<feature type="region of interest" description="Disordered" evidence="1">
    <location>
        <begin position="302"/>
        <end position="362"/>
    </location>
</feature>
<sequence>MCLLADAADQRGDPAHIAQAHVMGGLLVDRLVPAVVGEVRRRRAHELSLAAEAALDRLFVQYADAVLGEVATGQVEGRVGGVGNQSTGRLEIEGDAFEHAPQLLDAAGVVEQPCRSDLVELADLAHLRHVAHLVGDAVVGLARLVDHARRDVHAMHLRRAPVLQAAAEETVAAGQVEDLFADHFAGHVAKGVDLDPALAGVAGEVLELLADALVDFLGFLHGHSLRSEVRRNANGRANSGAQANTANSHSAALRAPSTPPGSTSPALLATRPARAAASAVAYSCTVVIEAEARFSSPGRAACSTRVSKCGQPRPMPRPTPARARANRARPGVLATHAKAGVSSARASSARATSSGPQRICQAPPLRSRPALARAPTVQPAAITAVR</sequence>
<gene>
    <name evidence="2" type="ORF">WR25_00117</name>
</gene>
<evidence type="ECO:0000313" key="2">
    <source>
        <dbReference type="EMBL" id="PAV66728.1"/>
    </source>
</evidence>
<dbReference type="AlphaFoldDB" id="A0A2A2JYI0"/>
<evidence type="ECO:0000313" key="3">
    <source>
        <dbReference type="Proteomes" id="UP000218231"/>
    </source>
</evidence>
<name>A0A2A2JYI0_9BILA</name>
<reference evidence="2 3" key="1">
    <citation type="journal article" date="2017" name="Curr. Biol.">
        <title>Genome architecture and evolution of a unichromosomal asexual nematode.</title>
        <authorList>
            <person name="Fradin H."/>
            <person name="Zegar C."/>
            <person name="Gutwein M."/>
            <person name="Lucas J."/>
            <person name="Kovtun M."/>
            <person name="Corcoran D."/>
            <person name="Baugh L.R."/>
            <person name="Kiontke K."/>
            <person name="Gunsalus K."/>
            <person name="Fitch D.H."/>
            <person name="Piano F."/>
        </authorList>
    </citation>
    <scope>NUCLEOTIDE SEQUENCE [LARGE SCALE GENOMIC DNA]</scope>
    <source>
        <strain evidence="2">PF1309</strain>
    </source>
</reference>
<feature type="region of interest" description="Disordered" evidence="1">
    <location>
        <begin position="236"/>
        <end position="267"/>
    </location>
</feature>